<keyword evidence="1" id="KW-0812">Transmembrane</keyword>
<accession>A0A367WPT0</accession>
<name>A0A367WPT0_9PROT</name>
<reference evidence="2 3" key="1">
    <citation type="submission" date="2014-07" db="EMBL/GenBank/DDBJ databases">
        <title>Draft genome sequence of Thalassospira profundimaris PR54-5.</title>
        <authorList>
            <person name="Lai Q."/>
            <person name="Shao Z."/>
        </authorList>
    </citation>
    <scope>NUCLEOTIDE SEQUENCE [LARGE SCALE GENOMIC DNA]</scope>
    <source>
        <strain evidence="2 3">PR54-5</strain>
    </source>
</reference>
<proteinExistence type="predicted"/>
<feature type="transmembrane region" description="Helical" evidence="1">
    <location>
        <begin position="207"/>
        <end position="224"/>
    </location>
</feature>
<keyword evidence="1" id="KW-1133">Transmembrane helix</keyword>
<dbReference type="RefSeq" id="WP_114099677.1">
    <property type="nucleotide sequence ID" value="NZ_JPWI01000015.1"/>
</dbReference>
<evidence type="ECO:0000313" key="3">
    <source>
        <dbReference type="Proteomes" id="UP000252255"/>
    </source>
</evidence>
<evidence type="ECO:0000313" key="2">
    <source>
        <dbReference type="EMBL" id="RCK43209.1"/>
    </source>
</evidence>
<dbReference type="OrthoDB" id="336415at2"/>
<gene>
    <name evidence="2" type="ORF">TH30_19520</name>
</gene>
<dbReference type="Gene3D" id="3.40.630.30">
    <property type="match status" value="1"/>
</dbReference>
<dbReference type="AlphaFoldDB" id="A0A367WPT0"/>
<keyword evidence="1" id="KW-0472">Membrane</keyword>
<dbReference type="Proteomes" id="UP000252255">
    <property type="component" value="Unassembled WGS sequence"/>
</dbReference>
<protein>
    <submittedName>
        <fullName evidence="2">Uncharacterized protein</fullName>
    </submittedName>
</protein>
<dbReference type="InterPro" id="IPR016181">
    <property type="entry name" value="Acyl_CoA_acyltransferase"/>
</dbReference>
<dbReference type="SUPFAM" id="SSF55729">
    <property type="entry name" value="Acyl-CoA N-acyltransferases (Nat)"/>
    <property type="match status" value="1"/>
</dbReference>
<comment type="caution">
    <text evidence="2">The sequence shown here is derived from an EMBL/GenBank/DDBJ whole genome shotgun (WGS) entry which is preliminary data.</text>
</comment>
<dbReference type="EMBL" id="JPWI01000015">
    <property type="protein sequence ID" value="RCK43209.1"/>
    <property type="molecule type" value="Genomic_DNA"/>
</dbReference>
<evidence type="ECO:0000256" key="1">
    <source>
        <dbReference type="SAM" id="Phobius"/>
    </source>
</evidence>
<organism evidence="2 3">
    <name type="scientific">Thalassospira profundimaris</name>
    <dbReference type="NCBI Taxonomy" id="502049"/>
    <lineage>
        <taxon>Bacteria</taxon>
        <taxon>Pseudomonadati</taxon>
        <taxon>Pseudomonadota</taxon>
        <taxon>Alphaproteobacteria</taxon>
        <taxon>Rhodospirillales</taxon>
        <taxon>Thalassospiraceae</taxon>
        <taxon>Thalassospira</taxon>
    </lineage>
</organism>
<sequence length="225" mass="26438">MLHVNPREERFKASDGSLYESKLYIRYAVVSRNWYERPVPYKYFDAIYNAHQKSLAVVANVLFLDPDELRGYGIGSCLMNRIIDWAQEWPEAKVSPIDIFDPDPLTVARRKNFYEKFGLEFELIKGRPVMKHILVKDLKKSESGASNLIHDLPVGLMKICQTKDQLERDLAHKTREYDHLRDFRNVFTDKPFLTGLSYWFSKNLYRLMLYGLLLIIGASFWFSLT</sequence>